<dbReference type="InterPro" id="IPR039599">
    <property type="entry name" value="RBM48"/>
</dbReference>
<evidence type="ECO:0000313" key="9">
    <source>
        <dbReference type="Proteomes" id="UP000249218"/>
    </source>
</evidence>
<dbReference type="CDD" id="cd12442">
    <property type="entry name" value="RRM_RBM48"/>
    <property type="match status" value="1"/>
</dbReference>
<dbReference type="EMBL" id="KZ150164">
    <property type="protein sequence ID" value="PZC72668.1"/>
    <property type="molecule type" value="Genomic_DNA"/>
</dbReference>
<protein>
    <recommendedName>
        <fullName evidence="2">RNA-binding protein 48</fullName>
    </recommendedName>
</protein>
<keyword evidence="3" id="KW-0507">mRNA processing</keyword>
<dbReference type="GO" id="GO:0003723">
    <property type="term" value="F:RNA binding"/>
    <property type="evidence" value="ECO:0007669"/>
    <property type="project" value="UniProtKB-KW"/>
</dbReference>
<comment type="function">
    <text evidence="7">As a component of the minor spliceosome, involved in the splicing of U12-type introns in pre-mRNAs.</text>
</comment>
<dbReference type="InterPro" id="IPR034264">
    <property type="entry name" value="RBM48_RRM"/>
</dbReference>
<dbReference type="SUPFAM" id="SSF54928">
    <property type="entry name" value="RNA-binding domain, RBD"/>
    <property type="match status" value="1"/>
</dbReference>
<evidence type="ECO:0000313" key="8">
    <source>
        <dbReference type="EMBL" id="PZC72668.1"/>
    </source>
</evidence>
<dbReference type="Proteomes" id="UP000249218">
    <property type="component" value="Unassembled WGS sequence"/>
</dbReference>
<keyword evidence="5" id="KW-0694">RNA-binding</keyword>
<dbReference type="GO" id="GO:0005654">
    <property type="term" value="C:nucleoplasm"/>
    <property type="evidence" value="ECO:0007669"/>
    <property type="project" value="TreeGrafter"/>
</dbReference>
<gene>
    <name evidence="8" type="primary">HaOG210761</name>
    <name evidence="8" type="ORF">B5X24_HaOG210761</name>
</gene>
<dbReference type="GO" id="GO:0008380">
    <property type="term" value="P:RNA splicing"/>
    <property type="evidence" value="ECO:0007669"/>
    <property type="project" value="UniProtKB-KW"/>
</dbReference>
<evidence type="ECO:0000256" key="6">
    <source>
        <dbReference type="ARBA" id="ARBA00023187"/>
    </source>
</evidence>
<dbReference type="GO" id="GO:0005681">
    <property type="term" value="C:spliceosomal complex"/>
    <property type="evidence" value="ECO:0007669"/>
    <property type="project" value="UniProtKB-KW"/>
</dbReference>
<keyword evidence="6" id="KW-0508">mRNA splicing</keyword>
<keyword evidence="4" id="KW-0747">Spliceosome</keyword>
<accession>A0A2W1BCG6</accession>
<name>A0A2W1BCG6_HELAM</name>
<dbReference type="PANTHER" id="PTHR20957">
    <property type="entry name" value="RNA-BINDING PROTEIN 48"/>
    <property type="match status" value="1"/>
</dbReference>
<sequence>MSVDNSEPELLPHHEQQSLCETRLPYRQGRKLTAVKVYSINNESRHLLVFGVPSLNLRQETKALFAKFGKLQFNLTKYPSEQFTETYHAAFQDIQAARLAKKMLDTKNFYGGNLHICYAPEFENIDDTRQKLLLRQRNVVARLKNLQKIDVDKEVGTKKVVDNAEVNVPTVSNEKLYMGDVNNISTSKRKVTDFKSVKHCKLKKSRNFDRKMCVAVVENDVEPTKVVETAKPESVCEVVDFTSAEKEVLTNINESLNYDRFGTEVIKQVPIKPVNKIQFNINKKKL</sequence>
<organism evidence="8 9">
    <name type="scientific">Helicoverpa armigera</name>
    <name type="common">Cotton bollworm</name>
    <name type="synonym">Heliothis armigera</name>
    <dbReference type="NCBI Taxonomy" id="29058"/>
    <lineage>
        <taxon>Eukaryota</taxon>
        <taxon>Metazoa</taxon>
        <taxon>Ecdysozoa</taxon>
        <taxon>Arthropoda</taxon>
        <taxon>Hexapoda</taxon>
        <taxon>Insecta</taxon>
        <taxon>Pterygota</taxon>
        <taxon>Neoptera</taxon>
        <taxon>Endopterygota</taxon>
        <taxon>Lepidoptera</taxon>
        <taxon>Glossata</taxon>
        <taxon>Ditrysia</taxon>
        <taxon>Noctuoidea</taxon>
        <taxon>Noctuidae</taxon>
        <taxon>Heliothinae</taxon>
        <taxon>Helicoverpa</taxon>
    </lineage>
</organism>
<evidence type="ECO:0000256" key="2">
    <source>
        <dbReference type="ARBA" id="ARBA00015189"/>
    </source>
</evidence>
<keyword evidence="9" id="KW-1185">Reference proteome</keyword>
<reference evidence="8 9" key="1">
    <citation type="journal article" date="2017" name="BMC Biol.">
        <title>Genomic innovations, transcriptional plasticity and gene loss underlying the evolution and divergence of two highly polyphagous and invasive Helicoverpa pest species.</title>
        <authorList>
            <person name="Pearce S.L."/>
            <person name="Clarke D.F."/>
            <person name="East P.D."/>
            <person name="Elfekih S."/>
            <person name="Gordon K.H."/>
            <person name="Jermiin L.S."/>
            <person name="McGaughran A."/>
            <person name="Oakeshott J.G."/>
            <person name="Papanikolaou A."/>
            <person name="Perera O.P."/>
            <person name="Rane R.V."/>
            <person name="Richards S."/>
            <person name="Tay W.T."/>
            <person name="Walsh T.K."/>
            <person name="Anderson A."/>
            <person name="Anderson C.J."/>
            <person name="Asgari S."/>
            <person name="Board P.G."/>
            <person name="Bretschneider A."/>
            <person name="Campbell P.M."/>
            <person name="Chertemps T."/>
            <person name="Christeller J.T."/>
            <person name="Coppin C.W."/>
            <person name="Downes S.J."/>
            <person name="Duan G."/>
            <person name="Farnsworth C.A."/>
            <person name="Good R.T."/>
            <person name="Han L.B."/>
            <person name="Han Y.C."/>
            <person name="Hatje K."/>
            <person name="Horne I."/>
            <person name="Huang Y.P."/>
            <person name="Hughes D.S."/>
            <person name="Jacquin-Joly E."/>
            <person name="James W."/>
            <person name="Jhangiani S."/>
            <person name="Kollmar M."/>
            <person name="Kuwar S.S."/>
            <person name="Li S."/>
            <person name="Liu N.Y."/>
            <person name="Maibeche M.T."/>
            <person name="Miller J.R."/>
            <person name="Montagne N."/>
            <person name="Perry T."/>
            <person name="Qu J."/>
            <person name="Song S.V."/>
            <person name="Sutton G.G."/>
            <person name="Vogel H."/>
            <person name="Walenz B.P."/>
            <person name="Xu W."/>
            <person name="Zhang H.J."/>
            <person name="Zou Z."/>
            <person name="Batterham P."/>
            <person name="Edwards O.R."/>
            <person name="Feyereisen R."/>
            <person name="Gibbs R.A."/>
            <person name="Heckel D.G."/>
            <person name="McGrath A."/>
            <person name="Robin C."/>
            <person name="Scherer S.E."/>
            <person name="Worley K.C."/>
            <person name="Wu Y.D."/>
        </authorList>
    </citation>
    <scope>NUCLEOTIDE SEQUENCE [LARGE SCALE GENOMIC DNA]</scope>
    <source>
        <strain evidence="8">Harm_GR_Male_#8</strain>
        <tissue evidence="8">Whole organism</tissue>
    </source>
</reference>
<dbReference type="OrthoDB" id="78358at2759"/>
<evidence type="ECO:0000256" key="3">
    <source>
        <dbReference type="ARBA" id="ARBA00022664"/>
    </source>
</evidence>
<evidence type="ECO:0000256" key="5">
    <source>
        <dbReference type="ARBA" id="ARBA00022884"/>
    </source>
</evidence>
<dbReference type="InterPro" id="IPR035979">
    <property type="entry name" value="RBD_domain_sf"/>
</dbReference>
<proteinExistence type="inferred from homology"/>
<dbReference type="GO" id="GO:0006397">
    <property type="term" value="P:mRNA processing"/>
    <property type="evidence" value="ECO:0007669"/>
    <property type="project" value="UniProtKB-KW"/>
</dbReference>
<comment type="similarity">
    <text evidence="1">Belongs to the RBM48 family.</text>
</comment>
<evidence type="ECO:0000256" key="1">
    <source>
        <dbReference type="ARBA" id="ARBA00006938"/>
    </source>
</evidence>
<dbReference type="PANTHER" id="PTHR20957:SF0">
    <property type="entry name" value="RNA-BINDING PROTEIN 48"/>
    <property type="match status" value="1"/>
</dbReference>
<dbReference type="AlphaFoldDB" id="A0A2W1BCG6"/>
<evidence type="ECO:0000256" key="4">
    <source>
        <dbReference type="ARBA" id="ARBA00022728"/>
    </source>
</evidence>
<evidence type="ECO:0000256" key="7">
    <source>
        <dbReference type="ARBA" id="ARBA00035004"/>
    </source>
</evidence>